<keyword evidence="2" id="KW-0812">Transmembrane</keyword>
<dbReference type="RefSeq" id="WP_166395933.1">
    <property type="nucleotide sequence ID" value="NZ_CP045121.1"/>
</dbReference>
<reference evidence="3 4" key="1">
    <citation type="submission" date="2019-10" db="EMBL/GenBank/DDBJ databases">
        <title>Rubrobacter sp nov SCSIO 52915 isolated from a deep-sea sediment in the South China Sea.</title>
        <authorList>
            <person name="Chen R.W."/>
        </authorList>
    </citation>
    <scope>NUCLEOTIDE SEQUENCE [LARGE SCALE GENOMIC DNA]</scope>
    <source>
        <strain evidence="3 4">SCSIO 52915</strain>
    </source>
</reference>
<name>A0A6G8PVM7_9ACTN</name>
<gene>
    <name evidence="3" type="ORF">GBA65_06740</name>
</gene>
<evidence type="ECO:0000313" key="3">
    <source>
        <dbReference type="EMBL" id="QIN78256.1"/>
    </source>
</evidence>
<feature type="transmembrane region" description="Helical" evidence="2">
    <location>
        <begin position="25"/>
        <end position="44"/>
    </location>
</feature>
<organism evidence="3 4">
    <name type="scientific">Rubrobacter marinus</name>
    <dbReference type="NCBI Taxonomy" id="2653852"/>
    <lineage>
        <taxon>Bacteria</taxon>
        <taxon>Bacillati</taxon>
        <taxon>Actinomycetota</taxon>
        <taxon>Rubrobacteria</taxon>
        <taxon>Rubrobacterales</taxon>
        <taxon>Rubrobacteraceae</taxon>
        <taxon>Rubrobacter</taxon>
    </lineage>
</organism>
<dbReference type="EMBL" id="CP045121">
    <property type="protein sequence ID" value="QIN78256.1"/>
    <property type="molecule type" value="Genomic_DNA"/>
</dbReference>
<evidence type="ECO:0000313" key="4">
    <source>
        <dbReference type="Proteomes" id="UP000502706"/>
    </source>
</evidence>
<accession>A0A6G8PVM7</accession>
<evidence type="ECO:0000256" key="2">
    <source>
        <dbReference type="SAM" id="Phobius"/>
    </source>
</evidence>
<keyword evidence="2" id="KW-1133">Transmembrane helix</keyword>
<dbReference type="KEGG" id="rmar:GBA65_06740"/>
<keyword evidence="2" id="KW-0472">Membrane</keyword>
<evidence type="ECO:0000256" key="1">
    <source>
        <dbReference type="SAM" id="Coils"/>
    </source>
</evidence>
<keyword evidence="4" id="KW-1185">Reference proteome</keyword>
<sequence>MLNCPVTDREAEGVPLLMGEGSTKFVFGAVLGATTGFAAGLFAATPTARSVGKVTLGGLGGGARFVGRTAARSANGLGRALESGYTRIRGREKYLEHEIEELREQITRLEQRID</sequence>
<dbReference type="AlphaFoldDB" id="A0A6G8PVM7"/>
<dbReference type="Proteomes" id="UP000502706">
    <property type="component" value="Chromosome"/>
</dbReference>
<keyword evidence="1" id="KW-0175">Coiled coil</keyword>
<protein>
    <submittedName>
        <fullName evidence="3">Uncharacterized protein</fullName>
    </submittedName>
</protein>
<feature type="coiled-coil region" evidence="1">
    <location>
        <begin position="85"/>
        <end position="112"/>
    </location>
</feature>
<proteinExistence type="predicted"/>